<evidence type="ECO:0000313" key="2">
    <source>
        <dbReference type="Proteomes" id="UP001163046"/>
    </source>
</evidence>
<comment type="caution">
    <text evidence="1">The sequence shown here is derived from an EMBL/GenBank/DDBJ whole genome shotgun (WGS) entry which is preliminary data.</text>
</comment>
<dbReference type="AlphaFoldDB" id="A0A9W9ZXM8"/>
<gene>
    <name evidence="1" type="ORF">OS493_029951</name>
</gene>
<name>A0A9W9ZXM8_9CNID</name>
<reference evidence="1" key="1">
    <citation type="submission" date="2023-01" db="EMBL/GenBank/DDBJ databases">
        <title>Genome assembly of the deep-sea coral Lophelia pertusa.</title>
        <authorList>
            <person name="Herrera S."/>
            <person name="Cordes E."/>
        </authorList>
    </citation>
    <scope>NUCLEOTIDE SEQUENCE</scope>
    <source>
        <strain evidence="1">USNM1676648</strain>
        <tissue evidence="1">Polyp</tissue>
    </source>
</reference>
<organism evidence="1 2">
    <name type="scientific">Desmophyllum pertusum</name>
    <dbReference type="NCBI Taxonomy" id="174260"/>
    <lineage>
        <taxon>Eukaryota</taxon>
        <taxon>Metazoa</taxon>
        <taxon>Cnidaria</taxon>
        <taxon>Anthozoa</taxon>
        <taxon>Hexacorallia</taxon>
        <taxon>Scleractinia</taxon>
        <taxon>Caryophylliina</taxon>
        <taxon>Caryophylliidae</taxon>
        <taxon>Desmophyllum</taxon>
    </lineage>
</organism>
<dbReference type="OrthoDB" id="5992805at2759"/>
<protein>
    <submittedName>
        <fullName evidence="1">Uncharacterized protein</fullName>
    </submittedName>
</protein>
<sequence>MYEDTTFMKKLHAQLNLVKVKAPTLLSYLNYFQEKWPHVTRVHEKMECLLHFLRLNAAGDEDDFSFCFRGNYKFSCDEKEEIIQVATSAFKAAHSKLSKYVVDGAQPASKFLEQLQVRVINPINLVDCERSLGSIDSIPGMESVSKEEWKLYVDHIGPQAVKKPAIRDGDDTSTMKQIFFLAKVQKQNHSSRNTMKAFHFLNWNLRSEIYPVQEEKEESERVKETL</sequence>
<proteinExistence type="predicted"/>
<evidence type="ECO:0000313" key="1">
    <source>
        <dbReference type="EMBL" id="KAJ7389612.1"/>
    </source>
</evidence>
<keyword evidence="2" id="KW-1185">Reference proteome</keyword>
<accession>A0A9W9ZXM8</accession>
<dbReference type="Proteomes" id="UP001163046">
    <property type="component" value="Unassembled WGS sequence"/>
</dbReference>
<dbReference type="EMBL" id="MU825427">
    <property type="protein sequence ID" value="KAJ7389612.1"/>
    <property type="molecule type" value="Genomic_DNA"/>
</dbReference>